<dbReference type="AlphaFoldDB" id="H1Q0C1"/>
<dbReference type="PATRIC" id="fig|883158.3.peg.373"/>
<dbReference type="HOGENOM" id="CLU_035806_0_0_10"/>
<proteinExistence type="predicted"/>
<name>H1Q0C1_9BACT</name>
<comment type="caution">
    <text evidence="2">The sequence shown here is derived from an EMBL/GenBank/DDBJ whole genome shotgun (WGS) entry which is preliminary data.</text>
</comment>
<keyword evidence="3" id="KW-1185">Reference proteome</keyword>
<evidence type="ECO:0000313" key="2">
    <source>
        <dbReference type="EMBL" id="EHO74198.1"/>
    </source>
</evidence>
<dbReference type="STRING" id="883158.HMPREF9140_00359"/>
<protein>
    <recommendedName>
        <fullName evidence="4">Lipoprotein</fullName>
    </recommendedName>
</protein>
<accession>H1Q0C1</accession>
<evidence type="ECO:0000256" key="1">
    <source>
        <dbReference type="SAM" id="SignalP"/>
    </source>
</evidence>
<organism evidence="2 3">
    <name type="scientific">Prevotella micans F0438</name>
    <dbReference type="NCBI Taxonomy" id="883158"/>
    <lineage>
        <taxon>Bacteria</taxon>
        <taxon>Pseudomonadati</taxon>
        <taxon>Bacteroidota</taxon>
        <taxon>Bacteroidia</taxon>
        <taxon>Bacteroidales</taxon>
        <taxon>Prevotellaceae</taxon>
        <taxon>Prevotella</taxon>
    </lineage>
</organism>
<evidence type="ECO:0000313" key="3">
    <source>
        <dbReference type="Proteomes" id="UP000016023"/>
    </source>
</evidence>
<dbReference type="Proteomes" id="UP000016023">
    <property type="component" value="Unassembled WGS sequence"/>
</dbReference>
<evidence type="ECO:0008006" key="4">
    <source>
        <dbReference type="Google" id="ProtNLM"/>
    </source>
</evidence>
<dbReference type="EMBL" id="AGWK01000009">
    <property type="protein sequence ID" value="EHO74198.1"/>
    <property type="molecule type" value="Genomic_DNA"/>
</dbReference>
<sequence>MKRLNSSTLLIATLLLMTGCAEEAATQQDNGKSNQQEPGTKGLTAFVVEENDTKTRTTAEYFDNGGLNRGLHYYWTAGDRLWVNNGGTLIQDASNTISDVLTNNTTTPGGVKRASKASFSFEGNFTAPSYPVRYTGTGSTAGDKVTIKASQRQDVPNDASRIGEYGDCGIATANKVGIKYHFTLKHKAAYATFLPYNAPGAIGKARMTSIVVTADQPLAGTYNFTDNGLDLTSPTTPSNTISLRLDVNPNGGFSLPQTATPAVNAATMVIAPGTYTNFKVQYIFGSISNFIEKTYPSVTFIAGRNKKISQDMQIMDYSTKFYMWDAKYHYWYNHILPDGTPDNINNFPQDNSDPRWYHEGTAPLAATQSCKDCPNVNELWWYTKKGDPHLENRWQLAYYNGRLQQIYYGLWLRKKSTIVAYLKANEGYPASLTWNDMKEAYWDTPTAPHVDGRTTSVYLERKHIPSGTPANPADYFFIPIISYYKQGGNLDYEGSLIPWAYYWSSSATPGDNTAAYAFYIDGYNRIVGVQRTLNRNRGMPAIPFE</sequence>
<reference evidence="2 3" key="1">
    <citation type="submission" date="2011-12" db="EMBL/GenBank/DDBJ databases">
        <title>The Genome Sequence of Prevotella micans F0438.</title>
        <authorList>
            <consortium name="The Broad Institute Genome Sequencing Platform"/>
            <person name="Earl A."/>
            <person name="Ward D."/>
            <person name="Feldgarden M."/>
            <person name="Gevers D."/>
            <person name="Izard J."/>
            <person name="Baranova O.V."/>
            <person name="Blanton J.M."/>
            <person name="Wade W.G."/>
            <person name="Dewhirst F.E."/>
            <person name="Young S.K."/>
            <person name="Zeng Q."/>
            <person name="Gargeya S."/>
            <person name="Fitzgerald M."/>
            <person name="Haas B."/>
            <person name="Abouelleil A."/>
            <person name="Alvarado L."/>
            <person name="Arachchi H.M."/>
            <person name="Berlin A."/>
            <person name="Chapman S.B."/>
            <person name="Gearin G."/>
            <person name="Goldberg J."/>
            <person name="Griggs A."/>
            <person name="Gujja S."/>
            <person name="Hansen M."/>
            <person name="Heiman D."/>
            <person name="Howarth C."/>
            <person name="Larimer J."/>
            <person name="Lui A."/>
            <person name="MacDonald P.J.P."/>
            <person name="McCowen C."/>
            <person name="Montmayeur A."/>
            <person name="Murphy C."/>
            <person name="Neiman D."/>
            <person name="Pearson M."/>
            <person name="Priest M."/>
            <person name="Roberts A."/>
            <person name="Saif S."/>
            <person name="Shea T."/>
            <person name="Sisk P."/>
            <person name="Stolte C."/>
            <person name="Sykes S."/>
            <person name="Wortman J."/>
            <person name="Nusbaum C."/>
            <person name="Birren B."/>
        </authorList>
    </citation>
    <scope>NUCLEOTIDE SEQUENCE [LARGE SCALE GENOMIC DNA]</scope>
    <source>
        <strain evidence="2 3">F0438</strain>
    </source>
</reference>
<dbReference type="PROSITE" id="PS51257">
    <property type="entry name" value="PROKAR_LIPOPROTEIN"/>
    <property type="match status" value="1"/>
</dbReference>
<keyword evidence="1" id="KW-0732">Signal</keyword>
<feature type="signal peptide" evidence="1">
    <location>
        <begin position="1"/>
        <end position="24"/>
    </location>
</feature>
<gene>
    <name evidence="2" type="ORF">HMPREF9140_00359</name>
</gene>
<dbReference type="RefSeq" id="WP_006951311.1">
    <property type="nucleotide sequence ID" value="NZ_JH594521.1"/>
</dbReference>
<feature type="chain" id="PRO_5003553626" description="Lipoprotein" evidence="1">
    <location>
        <begin position="25"/>
        <end position="545"/>
    </location>
</feature>